<name>A0ABT4TKL9_9ACTN</name>
<gene>
    <name evidence="4" type="ORF">O4U47_11905</name>
</gene>
<evidence type="ECO:0000256" key="2">
    <source>
        <dbReference type="SAM" id="MobiDB-lite"/>
    </source>
</evidence>
<dbReference type="RefSeq" id="WP_270677871.1">
    <property type="nucleotide sequence ID" value="NZ_JAQFWP010000018.1"/>
</dbReference>
<sequence>MSTGAKIGLGCGLAAALGFLLLIGGCVALIVSSPPSDDGGSADPSADGGGSEGEGGSGDGGSGGQDAAAIGETVESGAFAFTVTGVETGVTEVSDESGFVTETPDGQYVVVDVTVENIGEESGYFDSSSQKLIDADGKEYSTDTVAEITGDTESLLNEINPGNTVEGQLIFDVPEDVELDRLELRDFISLDSSAVVDVSGA</sequence>
<feature type="region of interest" description="Disordered" evidence="2">
    <location>
        <begin position="35"/>
        <end position="68"/>
    </location>
</feature>
<feature type="compositionally biased region" description="Low complexity" evidence="2">
    <location>
        <begin position="35"/>
        <end position="46"/>
    </location>
</feature>
<feature type="compositionally biased region" description="Gly residues" evidence="2">
    <location>
        <begin position="47"/>
        <end position="64"/>
    </location>
</feature>
<dbReference type="InterPro" id="IPR029050">
    <property type="entry name" value="Immunoprotect_excell_Ig-like"/>
</dbReference>
<reference evidence="4" key="1">
    <citation type="submission" date="2023-01" db="EMBL/GenBank/DDBJ databases">
        <title>Draft genome sequence of Nocardiopsis sp. LSu2-4 isolated from halophytes.</title>
        <authorList>
            <person name="Duangmal K."/>
            <person name="Chantavorakit T."/>
        </authorList>
    </citation>
    <scope>NUCLEOTIDE SEQUENCE</scope>
    <source>
        <strain evidence="4">LSu2-4</strain>
    </source>
</reference>
<protein>
    <submittedName>
        <fullName evidence="4">DUF4352 domain-containing protein</fullName>
    </submittedName>
</protein>
<evidence type="ECO:0000256" key="1">
    <source>
        <dbReference type="ARBA" id="ARBA00022729"/>
    </source>
</evidence>
<evidence type="ECO:0000313" key="4">
    <source>
        <dbReference type="EMBL" id="MDA2805215.1"/>
    </source>
</evidence>
<dbReference type="Pfam" id="PF11611">
    <property type="entry name" value="DUF4352"/>
    <property type="match status" value="1"/>
</dbReference>
<accession>A0ABT4TKL9</accession>
<comment type="caution">
    <text evidence="4">The sequence shown here is derived from an EMBL/GenBank/DDBJ whole genome shotgun (WGS) entry which is preliminary data.</text>
</comment>
<organism evidence="4 5">
    <name type="scientific">Nocardiopsis suaedae</name>
    <dbReference type="NCBI Taxonomy" id="3018444"/>
    <lineage>
        <taxon>Bacteria</taxon>
        <taxon>Bacillati</taxon>
        <taxon>Actinomycetota</taxon>
        <taxon>Actinomycetes</taxon>
        <taxon>Streptosporangiales</taxon>
        <taxon>Nocardiopsidaceae</taxon>
        <taxon>Nocardiopsis</taxon>
    </lineage>
</organism>
<dbReference type="Proteomes" id="UP001165685">
    <property type="component" value="Unassembled WGS sequence"/>
</dbReference>
<evidence type="ECO:0000259" key="3">
    <source>
        <dbReference type="Pfam" id="PF11611"/>
    </source>
</evidence>
<proteinExistence type="predicted"/>
<keyword evidence="5" id="KW-1185">Reference proteome</keyword>
<keyword evidence="1" id="KW-0732">Signal</keyword>
<evidence type="ECO:0000313" key="5">
    <source>
        <dbReference type="Proteomes" id="UP001165685"/>
    </source>
</evidence>
<dbReference type="PROSITE" id="PS51257">
    <property type="entry name" value="PROKAR_LIPOPROTEIN"/>
    <property type="match status" value="1"/>
</dbReference>
<feature type="domain" description="DUF4352" evidence="3">
    <location>
        <begin position="69"/>
        <end position="186"/>
    </location>
</feature>
<dbReference type="InterPro" id="IPR029051">
    <property type="entry name" value="DUF4352"/>
</dbReference>
<dbReference type="EMBL" id="JAQFWP010000018">
    <property type="protein sequence ID" value="MDA2805215.1"/>
    <property type="molecule type" value="Genomic_DNA"/>
</dbReference>
<dbReference type="Gene3D" id="2.60.40.1240">
    <property type="match status" value="1"/>
</dbReference>